<feature type="site" description="Stabilizes the basic form of H active site to accept a proton" evidence="7">
    <location>
        <position position="87"/>
    </location>
</feature>
<evidence type="ECO:0000313" key="14">
    <source>
        <dbReference type="Proteomes" id="UP000194235"/>
    </source>
</evidence>
<dbReference type="CDD" id="cd00462">
    <property type="entry name" value="PTH"/>
    <property type="match status" value="1"/>
</dbReference>
<dbReference type="EMBL" id="AALHBX010000003">
    <property type="protein sequence ID" value="ECZ5737583.1"/>
    <property type="molecule type" value="Genomic_DNA"/>
</dbReference>
<dbReference type="PANTHER" id="PTHR17224">
    <property type="entry name" value="PEPTIDYL-TRNA HYDROLASE"/>
    <property type="match status" value="1"/>
</dbReference>
<evidence type="ECO:0000256" key="1">
    <source>
        <dbReference type="ARBA" id="ARBA00013260"/>
    </source>
</evidence>
<comment type="function">
    <text evidence="7">Catalyzes the release of premature peptidyl moieties from peptidyl-tRNA molecules trapped in stalled 50S ribosomal subunits, and thus maintains levels of free tRNAs and 50S ribosomes.</text>
</comment>
<dbReference type="EMBL" id="PRCK01000005">
    <property type="protein sequence ID" value="RTJ95129.1"/>
    <property type="molecule type" value="Genomic_DNA"/>
</dbReference>
<evidence type="ECO:0000256" key="3">
    <source>
        <dbReference type="ARBA" id="ARBA00022801"/>
    </source>
</evidence>
<dbReference type="Proteomes" id="UP000865560">
    <property type="component" value="Unassembled WGS sequence"/>
</dbReference>
<evidence type="ECO:0000313" key="17">
    <source>
        <dbReference type="Proteomes" id="UP000865560"/>
    </source>
</evidence>
<dbReference type="GO" id="GO:0006515">
    <property type="term" value="P:protein quality control for misfolded or incompletely synthesized proteins"/>
    <property type="evidence" value="ECO:0007669"/>
    <property type="project" value="UniProtKB-UniRule"/>
</dbReference>
<evidence type="ECO:0000256" key="5">
    <source>
        <dbReference type="ARBA" id="ARBA00038063"/>
    </source>
</evidence>
<evidence type="ECO:0000313" key="12">
    <source>
        <dbReference type="EMBL" id="OSY78667.1"/>
    </source>
</evidence>
<evidence type="ECO:0000256" key="4">
    <source>
        <dbReference type="ARBA" id="ARBA00022884"/>
    </source>
</evidence>
<comment type="subunit">
    <text evidence="7">Monomer.</text>
</comment>
<feature type="binding site" evidence="7">
    <location>
        <position position="108"/>
    </location>
    <ligand>
        <name>tRNA</name>
        <dbReference type="ChEBI" id="CHEBI:17843"/>
    </ligand>
</feature>
<feature type="active site" description="Proton acceptor" evidence="7">
    <location>
        <position position="19"/>
    </location>
</feature>
<keyword evidence="4 7" id="KW-0694">RNA-binding</keyword>
<feature type="binding site" evidence="7">
    <location>
        <position position="64"/>
    </location>
    <ligand>
        <name>tRNA</name>
        <dbReference type="ChEBI" id="CHEBI:17843"/>
    </ligand>
</feature>
<keyword evidence="3 7" id="KW-0378">Hydrolase</keyword>
<dbReference type="InterPro" id="IPR001328">
    <property type="entry name" value="Pept_tRNA_hydro"/>
</dbReference>
<evidence type="ECO:0000256" key="8">
    <source>
        <dbReference type="RuleBase" id="RU000673"/>
    </source>
</evidence>
<dbReference type="GO" id="GO:0004045">
    <property type="term" value="F:peptidyl-tRNA hydrolase activity"/>
    <property type="evidence" value="ECO:0007669"/>
    <property type="project" value="UniProtKB-UniRule"/>
</dbReference>
<dbReference type="InterPro" id="IPR036416">
    <property type="entry name" value="Pept_tRNA_hydro_sf"/>
</dbReference>
<feature type="site" description="Discriminates between blocked and unblocked aminoacyl-tRNA" evidence="7">
    <location>
        <position position="9"/>
    </location>
</feature>
<dbReference type="Pfam" id="PF01195">
    <property type="entry name" value="Pept_tRNA_hydro"/>
    <property type="match status" value="1"/>
</dbReference>
<evidence type="ECO:0000313" key="10">
    <source>
        <dbReference type="EMBL" id="ECZ5737583.1"/>
    </source>
</evidence>
<dbReference type="PANTHER" id="PTHR17224:SF1">
    <property type="entry name" value="PEPTIDYL-TRNA HYDROLASE"/>
    <property type="match status" value="1"/>
</dbReference>
<comment type="similarity">
    <text evidence="5 7 9">Belongs to the PTH family.</text>
</comment>
<evidence type="ECO:0000256" key="7">
    <source>
        <dbReference type="HAMAP-Rule" id="MF_00083"/>
    </source>
</evidence>
<comment type="caution">
    <text evidence="13">The sequence shown here is derived from an EMBL/GenBank/DDBJ whole genome shotgun (WGS) entry which is preliminary data.</text>
</comment>
<reference evidence="13 15" key="3">
    <citation type="journal article" date="2019" name="Appl. Environ. Microbiol.">
        <title>Population genetics and characterization of Campylobacter jejuni isolates in western jackdaws and game birds in Finland.</title>
        <authorList>
            <person name="Kovanen S."/>
            <person name="Rossi M."/>
            <person name="Pohja-Mykra M."/>
            <person name="Nieminen T."/>
            <person name="Raunio-Saarnisto M."/>
            <person name="Sauvala M."/>
            <person name="Fredriksson-Ahomaa M."/>
            <person name="Hanninen M.L."/>
            <person name="Kivisto R."/>
        </authorList>
    </citation>
    <scope>NUCLEOTIDE SEQUENCE [LARGE SCALE GENOMIC DNA]</scope>
    <source>
        <strain evidence="13 15">CB296</strain>
    </source>
</reference>
<keyword evidence="2 7" id="KW-0820">tRNA-binding</keyword>
<dbReference type="NCBIfam" id="TIGR00447">
    <property type="entry name" value="pth"/>
    <property type="match status" value="1"/>
</dbReference>
<dbReference type="EMBL" id="NAAF01000002">
    <property type="protein sequence ID" value="OSY78667.1"/>
    <property type="molecule type" value="Genomic_DNA"/>
</dbReference>
<evidence type="ECO:0000313" key="15">
    <source>
        <dbReference type="Proteomes" id="UP000287237"/>
    </source>
</evidence>
<reference evidence="10 16" key="4">
    <citation type="submission" date="2019-10" db="EMBL/GenBank/DDBJ databases">
        <authorList>
            <consortium name="PulseNet: The National Subtyping Network for Foodborne Disease Surveillance"/>
            <person name="Tarr C.L."/>
            <person name="Trees E."/>
            <person name="Katz L.S."/>
            <person name="Carleton-Romer H.A."/>
            <person name="Stroika S."/>
            <person name="Kucerova Z."/>
            <person name="Roache K.F."/>
            <person name="Sabol A.L."/>
            <person name="Besser J."/>
            <person name="Gerner-Smidt P."/>
        </authorList>
    </citation>
    <scope>NUCLEOTIDE SEQUENCE [LARGE SCALE GENOMIC DNA]</scope>
    <source>
        <strain evidence="10 16">PNUSAC012091</strain>
    </source>
</reference>
<proteinExistence type="inferred from homology"/>
<evidence type="ECO:0000313" key="16">
    <source>
        <dbReference type="Proteomes" id="UP000421425"/>
    </source>
</evidence>
<reference evidence="12 14" key="2">
    <citation type="submission" date="2017-03" db="EMBL/GenBank/DDBJ databases">
        <title>Characterization of Campylobacter jejuni water isolates.</title>
        <authorList>
            <person name="Nilsson A."/>
            <person name="Skarp A."/>
            <person name="Johansson C."/>
            <person name="Kaden R."/>
            <person name="Engstrand L."/>
            <person name="Rautelin H."/>
        </authorList>
    </citation>
    <scope>NUCLEOTIDE SEQUENCE [LARGE SCALE GENOMIC DNA]</scope>
    <source>
        <strain evidence="12 14">VA12</strain>
    </source>
</reference>
<dbReference type="Proteomes" id="UP000421425">
    <property type="component" value="Unassembled WGS sequence"/>
</dbReference>
<evidence type="ECO:0000256" key="2">
    <source>
        <dbReference type="ARBA" id="ARBA00022555"/>
    </source>
</evidence>
<dbReference type="GO" id="GO:0072344">
    <property type="term" value="P:rescue of stalled ribosome"/>
    <property type="evidence" value="ECO:0007669"/>
    <property type="project" value="UniProtKB-UniRule"/>
</dbReference>
<dbReference type="HAMAP" id="MF_00083">
    <property type="entry name" value="Pept_tRNA_hydro_bact"/>
    <property type="match status" value="1"/>
</dbReference>
<protein>
    <recommendedName>
        <fullName evidence="6 7">Peptidyl-tRNA hydrolase</fullName>
        <shortName evidence="7">Pth</shortName>
        <ecNumber evidence="1 7">3.1.1.29</ecNumber>
    </recommendedName>
</protein>
<comment type="catalytic activity">
    <reaction evidence="7 8">
        <text>an N-acyl-L-alpha-aminoacyl-tRNA + H2O = an N-acyl-L-amino acid + a tRNA + H(+)</text>
        <dbReference type="Rhea" id="RHEA:54448"/>
        <dbReference type="Rhea" id="RHEA-COMP:10123"/>
        <dbReference type="Rhea" id="RHEA-COMP:13883"/>
        <dbReference type="ChEBI" id="CHEBI:15377"/>
        <dbReference type="ChEBI" id="CHEBI:15378"/>
        <dbReference type="ChEBI" id="CHEBI:59874"/>
        <dbReference type="ChEBI" id="CHEBI:78442"/>
        <dbReference type="ChEBI" id="CHEBI:138191"/>
        <dbReference type="EC" id="3.1.1.29"/>
    </reaction>
</comment>
<evidence type="ECO:0000256" key="6">
    <source>
        <dbReference type="ARBA" id="ARBA00050038"/>
    </source>
</evidence>
<dbReference type="FunFam" id="3.40.50.1470:FF:000001">
    <property type="entry name" value="Peptidyl-tRNA hydrolase"/>
    <property type="match status" value="1"/>
</dbReference>
<dbReference type="Proteomes" id="UP000287237">
    <property type="component" value="Unassembled WGS sequence"/>
</dbReference>
<dbReference type="RefSeq" id="WP_002861093.1">
    <property type="nucleotide sequence ID" value="NZ_CP012212.1"/>
</dbReference>
<dbReference type="Gene3D" id="3.40.50.1470">
    <property type="entry name" value="Peptidyl-tRNA hydrolase"/>
    <property type="match status" value="1"/>
</dbReference>
<evidence type="ECO:0000313" key="13">
    <source>
        <dbReference type="EMBL" id="RTJ95129.1"/>
    </source>
</evidence>
<comment type="function">
    <text evidence="7">Hydrolyzes ribosome-free peptidyl-tRNAs (with 1 or more amino acids incorporated), which drop off the ribosome during protein synthesis, or as a result of ribosome stalling.</text>
</comment>
<dbReference type="SUPFAM" id="SSF53178">
    <property type="entry name" value="Peptidyl-tRNA hydrolase-like"/>
    <property type="match status" value="1"/>
</dbReference>
<gene>
    <name evidence="7" type="primary">pth</name>
    <name evidence="11" type="ORF">AJY60_01990</name>
    <name evidence="12" type="ORF">B5Y32_01770</name>
    <name evidence="13" type="ORF">C3H42_06290</name>
    <name evidence="10" type="ORF">F8Y55_02780</name>
</gene>
<dbReference type="GO" id="GO:0000049">
    <property type="term" value="F:tRNA binding"/>
    <property type="evidence" value="ECO:0007669"/>
    <property type="project" value="UniProtKB-UniRule"/>
</dbReference>
<dbReference type="Proteomes" id="UP000194235">
    <property type="component" value="Unassembled WGS sequence"/>
</dbReference>
<evidence type="ECO:0000313" key="11">
    <source>
        <dbReference type="EMBL" id="OEV49455.1"/>
    </source>
</evidence>
<dbReference type="GO" id="GO:0005737">
    <property type="term" value="C:cytoplasm"/>
    <property type="evidence" value="ECO:0007669"/>
    <property type="project" value="UniProtKB-SubCell"/>
</dbReference>
<sequence>MILVVGLGNIGVEYENTRHNVGFMLIDLLLKESNFTNLTNSKFKGELFKIGSSLLLLKPSTYMNNSGLSVKAVNDFYKCERMIVIHDDIDINLGSLRFKKGGSSGGHNGLKSIDTLCGNDYERVRIGVGKGENVISHVLGKFKPEEEITLSKVLEHTKKALLELIENDDLSAISSKYSLKA</sequence>
<accession>A0A1E7NJ04</accession>
<evidence type="ECO:0000256" key="9">
    <source>
        <dbReference type="RuleBase" id="RU004320"/>
    </source>
</evidence>
<feature type="binding site" evidence="7">
    <location>
        <position position="62"/>
    </location>
    <ligand>
        <name>tRNA</name>
        <dbReference type="ChEBI" id="CHEBI:17843"/>
    </ligand>
</feature>
<name>A0A1E7NJ04_CAMJU</name>
<organism evidence="13 15">
    <name type="scientific">Campylobacter jejuni</name>
    <dbReference type="NCBI Taxonomy" id="197"/>
    <lineage>
        <taxon>Bacteria</taxon>
        <taxon>Pseudomonadati</taxon>
        <taxon>Campylobacterota</taxon>
        <taxon>Epsilonproteobacteria</taxon>
        <taxon>Campylobacterales</taxon>
        <taxon>Campylobacteraceae</taxon>
        <taxon>Campylobacter</taxon>
    </lineage>
</organism>
<dbReference type="EMBL" id="MJVJ01000046">
    <property type="protein sequence ID" value="OEV49455.1"/>
    <property type="molecule type" value="Genomic_DNA"/>
</dbReference>
<feature type="binding site" evidence="7">
    <location>
        <position position="14"/>
    </location>
    <ligand>
        <name>tRNA</name>
        <dbReference type="ChEBI" id="CHEBI:17843"/>
    </ligand>
</feature>
<comment type="subcellular location">
    <subcellularLocation>
        <location evidence="7">Cytoplasm</location>
    </subcellularLocation>
</comment>
<dbReference type="PROSITE" id="PS01196">
    <property type="entry name" value="PEPT_TRNA_HYDROL_2"/>
    <property type="match status" value="1"/>
</dbReference>
<dbReference type="EC" id="3.1.1.29" evidence="1 7"/>
<dbReference type="InterPro" id="IPR018171">
    <property type="entry name" value="Pept_tRNA_hydro_CS"/>
</dbReference>
<dbReference type="AlphaFoldDB" id="A0A1E7NJ04"/>
<reference evidence="11 17" key="1">
    <citation type="submission" date="2016-09" db="EMBL/GenBank/DDBJ databases">
        <title>Campylobacter from American crows.</title>
        <authorList>
            <person name="Weis A.M."/>
            <person name="Weimer B.C."/>
            <person name="Townsend A.K."/>
            <person name="Taff C."/>
        </authorList>
    </citation>
    <scope>NUCLEOTIDE SEQUENCE [LARGE SCALE GENOMIC DNA]</scope>
    <source>
        <strain evidence="11 17">BCW_3791</strain>
    </source>
</reference>
<dbReference type="PROSITE" id="PS01195">
    <property type="entry name" value="PEPT_TRNA_HYDROL_1"/>
    <property type="match status" value="1"/>
</dbReference>
<keyword evidence="7" id="KW-0963">Cytoplasm</keyword>